<accession>A0A7R8H7S2</accession>
<dbReference type="AlphaFoldDB" id="A0A7R8H7S2"/>
<dbReference type="Proteomes" id="UP000675881">
    <property type="component" value="Chromosome 4"/>
</dbReference>
<dbReference type="InterPro" id="IPR021867">
    <property type="entry name" value="Bmt2/SAMTOR"/>
</dbReference>
<evidence type="ECO:0000313" key="4">
    <source>
        <dbReference type="EMBL" id="CAF2927981.1"/>
    </source>
</evidence>
<evidence type="ECO:0000256" key="2">
    <source>
        <dbReference type="ARBA" id="ARBA00022679"/>
    </source>
</evidence>
<gene>
    <name evidence="4" type="ORF">LSAA_9140</name>
</gene>
<keyword evidence="5" id="KW-1185">Reference proteome</keyword>
<dbReference type="GO" id="GO:1904262">
    <property type="term" value="P:negative regulation of TORC1 signaling"/>
    <property type="evidence" value="ECO:0007669"/>
    <property type="project" value="TreeGrafter"/>
</dbReference>
<keyword evidence="2 4" id="KW-0808">Transferase</keyword>
<dbReference type="PANTHER" id="PTHR21008:SF0">
    <property type="entry name" value="S-ADENOSYLMETHIONINE SENSOR UPSTREAM OF MTORC1"/>
    <property type="match status" value="1"/>
</dbReference>
<name>A0A7R8H7S2_LEPSM</name>
<dbReference type="EC" id="2.1.1.286" evidence="4"/>
<organism evidence="4 5">
    <name type="scientific">Lepeophtheirus salmonis</name>
    <name type="common">Salmon louse</name>
    <name type="synonym">Caligus salmonis</name>
    <dbReference type="NCBI Taxonomy" id="72036"/>
    <lineage>
        <taxon>Eukaryota</taxon>
        <taxon>Metazoa</taxon>
        <taxon>Ecdysozoa</taxon>
        <taxon>Arthropoda</taxon>
        <taxon>Crustacea</taxon>
        <taxon>Multicrustacea</taxon>
        <taxon>Hexanauplia</taxon>
        <taxon>Copepoda</taxon>
        <taxon>Siphonostomatoida</taxon>
        <taxon>Caligidae</taxon>
        <taxon>Lepeophtheirus</taxon>
    </lineage>
</organism>
<evidence type="ECO:0000313" key="5">
    <source>
        <dbReference type="Proteomes" id="UP000675881"/>
    </source>
</evidence>
<evidence type="ECO:0000256" key="1">
    <source>
        <dbReference type="ARBA" id="ARBA00022603"/>
    </source>
</evidence>
<protein>
    <submittedName>
        <fullName evidence="4">BMT2</fullName>
        <ecNumber evidence="4">2.1.1.286</ecNumber>
    </submittedName>
</protein>
<dbReference type="OrthoDB" id="5954793at2759"/>
<keyword evidence="3" id="KW-0949">S-adenosyl-L-methionine</keyword>
<keyword evidence="1 4" id="KW-0489">Methyltransferase</keyword>
<sequence length="291" mass="33966">MASGSQIHRRNELATKIKSFHGELRKKSRVAEEADQVWSHHVQSRKVSDDSYSAWMKELGSHHWDQKERRNWIQKKTQEYFHEGGREKLIEKLSRNNPDISVHVEPLEDRIQVLDVGSCYNPFKDIDPKWDVLAIDLKSSETDNVYECDFLSVSLSPFLGLNEKAHEVLKPLGLLIILTPDSSHVGKNVKQMKAWRACLAHKGFVRVYYEKKTHIHCIAYAKVNKEDEMLKKQSSKLLKEIDMENMKEEELLYISPDKSTAKEIKELENYTCDTELNDQIYSFEDLPYLEV</sequence>
<dbReference type="EMBL" id="HG994583">
    <property type="protein sequence ID" value="CAF2927981.1"/>
    <property type="molecule type" value="Genomic_DNA"/>
</dbReference>
<dbReference type="PANTHER" id="PTHR21008">
    <property type="entry name" value="S-ADENOSYLMETHIONINE SENSOR UPSTREAM OF MTORC1-RELATED"/>
    <property type="match status" value="1"/>
</dbReference>
<dbReference type="GO" id="GO:0032259">
    <property type="term" value="P:methylation"/>
    <property type="evidence" value="ECO:0007669"/>
    <property type="project" value="UniProtKB-KW"/>
</dbReference>
<reference evidence="4" key="1">
    <citation type="submission" date="2021-02" db="EMBL/GenBank/DDBJ databases">
        <authorList>
            <person name="Bekaert M."/>
        </authorList>
    </citation>
    <scope>NUCLEOTIDE SEQUENCE</scope>
    <source>
        <strain evidence="4">IoA-00</strain>
    </source>
</reference>
<dbReference type="GO" id="GO:0008168">
    <property type="term" value="F:methyltransferase activity"/>
    <property type="evidence" value="ECO:0007669"/>
    <property type="project" value="UniProtKB-KW"/>
</dbReference>
<evidence type="ECO:0000256" key="3">
    <source>
        <dbReference type="ARBA" id="ARBA00022691"/>
    </source>
</evidence>
<proteinExistence type="predicted"/>